<reference evidence="1 2" key="2">
    <citation type="submission" date="2017-10" db="EMBL/GenBank/DDBJ databases">
        <authorList>
            <person name="Banno H."/>
            <person name="Chua N.-H."/>
        </authorList>
    </citation>
    <scope>NUCLEOTIDE SEQUENCE [LARGE SCALE GENOMIC DNA]</scope>
    <source>
        <strain evidence="1 2">JK623</strain>
    </source>
</reference>
<name>A0A2G3E3R3_9FIRM</name>
<keyword evidence="2" id="KW-1185">Reference proteome</keyword>
<protein>
    <recommendedName>
        <fullName evidence="3">Transcriptional regulator</fullName>
    </recommendedName>
</protein>
<evidence type="ECO:0008006" key="3">
    <source>
        <dbReference type="Google" id="ProtNLM"/>
    </source>
</evidence>
<gene>
    <name evidence="1" type="ORF">CSX02_05330</name>
</gene>
<dbReference type="EMBL" id="PDYG01000022">
    <property type="protein sequence ID" value="PHU37937.1"/>
    <property type="molecule type" value="Genomic_DNA"/>
</dbReference>
<evidence type="ECO:0000313" key="2">
    <source>
        <dbReference type="Proteomes" id="UP000224563"/>
    </source>
</evidence>
<evidence type="ECO:0000313" key="1">
    <source>
        <dbReference type="EMBL" id="PHU37937.1"/>
    </source>
</evidence>
<dbReference type="RefSeq" id="WP_099385896.1">
    <property type="nucleotide sequence ID" value="NZ_JANSWH010000086.1"/>
</dbReference>
<organism evidence="1 2">
    <name type="scientific">Agathobacter ruminis</name>
    <dbReference type="NCBI Taxonomy" id="1712665"/>
    <lineage>
        <taxon>Bacteria</taxon>
        <taxon>Bacillati</taxon>
        <taxon>Bacillota</taxon>
        <taxon>Clostridia</taxon>
        <taxon>Lachnospirales</taxon>
        <taxon>Lachnospiraceae</taxon>
        <taxon>Agathobacter</taxon>
    </lineage>
</organism>
<dbReference type="AlphaFoldDB" id="A0A2G3E3R3"/>
<accession>A0A2G3E3R3</accession>
<comment type="caution">
    <text evidence="1">The sequence shown here is derived from an EMBL/GenBank/DDBJ whole genome shotgun (WGS) entry which is preliminary data.</text>
</comment>
<proteinExistence type="predicted"/>
<reference evidence="1 2" key="1">
    <citation type="submission" date="2017-10" db="EMBL/GenBank/DDBJ databases">
        <title>Resolving the taxonomy of Roseburia spp., Eubacterium rectale and Agathobacter spp. through phylogenomic analysis.</title>
        <authorList>
            <person name="Sheridan P.O."/>
            <person name="Walker A.W."/>
            <person name="Duncan S.H."/>
            <person name="Scott K.P."/>
            <person name="Toole P.W.O."/>
            <person name="Luis P."/>
            <person name="Flint H.J."/>
        </authorList>
    </citation>
    <scope>NUCLEOTIDE SEQUENCE [LARGE SCALE GENOMIC DNA]</scope>
    <source>
        <strain evidence="1 2">JK623</strain>
    </source>
</reference>
<dbReference type="Proteomes" id="UP000224563">
    <property type="component" value="Unassembled WGS sequence"/>
</dbReference>
<sequence>MLLTYQECIDKFGSDYKIKKEIADGMLFMKEKGIYSTKRNSSEIDVIMLKYPKAVYTGRSAFYYHSLTDVIPDHYYLATRRTDTRIRDSRIRQSFVKDDIFEAGISQMQYNNSQIRIYNIERMLIELMRFKAKFPMDYYKEIIQNYRRLSFDMDFGLVEEYAAMFNNGARLMDMIQMEVL</sequence>